<evidence type="ECO:0008006" key="3">
    <source>
        <dbReference type="Google" id="ProtNLM"/>
    </source>
</evidence>
<evidence type="ECO:0000313" key="2">
    <source>
        <dbReference type="Proteomes" id="UP000837932"/>
    </source>
</evidence>
<name>A0ABN8ESW9_9BACT</name>
<dbReference type="Proteomes" id="UP000837932">
    <property type="component" value="Unassembled WGS sequence"/>
</dbReference>
<evidence type="ECO:0000313" key="1">
    <source>
        <dbReference type="EMBL" id="CAH0995006.1"/>
    </source>
</evidence>
<dbReference type="Gene3D" id="2.60.40.1120">
    <property type="entry name" value="Carboxypeptidase-like, regulatory domain"/>
    <property type="match status" value="1"/>
</dbReference>
<dbReference type="Pfam" id="PF18939">
    <property type="entry name" value="DUF5686"/>
    <property type="match status" value="1"/>
</dbReference>
<proteinExistence type="predicted"/>
<protein>
    <recommendedName>
        <fullName evidence="3">Carboxypeptidase-like regulatory domain-containing protein</fullName>
    </recommendedName>
</protein>
<gene>
    <name evidence="1" type="ORF">EMA8858_01126</name>
</gene>
<keyword evidence="2" id="KW-1185">Reference proteome</keyword>
<dbReference type="EMBL" id="CAKLPY010000001">
    <property type="protein sequence ID" value="CAH0995006.1"/>
    <property type="molecule type" value="Genomic_DNA"/>
</dbReference>
<dbReference type="Pfam" id="PF13715">
    <property type="entry name" value="CarbopepD_reg_2"/>
    <property type="match status" value="1"/>
</dbReference>
<reference evidence="1" key="1">
    <citation type="submission" date="2021-12" db="EMBL/GenBank/DDBJ databases">
        <authorList>
            <person name="Rodrigo-Torres L."/>
            <person name="Arahal R. D."/>
            <person name="Lucena T."/>
        </authorList>
    </citation>
    <scope>NUCLEOTIDE SEQUENCE</scope>
    <source>
        <strain evidence="1">CECT 8858</strain>
    </source>
</reference>
<dbReference type="InterPro" id="IPR008969">
    <property type="entry name" value="CarboxyPept-like_regulatory"/>
</dbReference>
<organism evidence="1 2">
    <name type="scientific">Emticicia aquatica</name>
    <dbReference type="NCBI Taxonomy" id="1681835"/>
    <lineage>
        <taxon>Bacteria</taxon>
        <taxon>Pseudomonadati</taxon>
        <taxon>Bacteroidota</taxon>
        <taxon>Cytophagia</taxon>
        <taxon>Cytophagales</taxon>
        <taxon>Leadbetterellaceae</taxon>
        <taxon>Emticicia</taxon>
    </lineage>
</organism>
<dbReference type="SUPFAM" id="SSF49464">
    <property type="entry name" value="Carboxypeptidase regulatory domain-like"/>
    <property type="match status" value="1"/>
</dbReference>
<sequence length="830" mass="95237">MRKIYFFIFIFLSTTAFSQNLYLIKGKITDAVSKDPIPFSSVNLKGTSLGKNTDFEGNFQFQLSKISSDSLIISSLGYFPKTIFISKDSLIQVLNIQLKPSEILLQEVKVYAGENPAYKIIRKAVDAKADNNYKKIKGFDYKSYNKIEVDFNKISEKLRERRITQKVNKAIEEIGTLTDDEGNVLLPTFISESISHYYFRNNPRLSKEIIEKTNIKGIGVTDGSLTSQLIGSSFQQYNFYTNQVDVLNKNFASPIADDWKLIYDYYLADSTYFGDNFCYKIDFTPKRKQDLAFAGSIWIDKESSAIAQIDVTITKESNLNFVDRIKIQQELEPFSSVWFPVKNRILVDVSEVTKSSAGMLLKFTNYNEDIVVDNVKDVKFFDNGIEISPDYRENDTKYWQSARPEPFSVKEQMAYSMIDTIRNLPTVKRYTNLALLLSSGYKKIYTGIELGPLVYSGAYNNLEGVRMRLGMRTNFEFSKKWVLQGYLAYGTKDEAWKMGGEVTRIISRKPWTTVNLKYTRDIEQVGLRNEDLGLGAIFSAYLKFGTLMRPFYETENKIQFQREVAKGVFTSFGFRTRSFDPLYDFSYRSKPQLEEASPLITHFNTSEFISEVTLARDELAVINDNERLSFGTVKSPTITLRYILGAKNVFNSDFTYHKIMAKYSHTLNLGYFGKTYYKAEAGAIFGTVPYPLLKSHLGNQSIFIVGNSFNLMNNFEFVSDRYASARYTHDFEGLFFNRFPLVKKLKWRTFTTGKFLVGTLSNNNQLMNPASIETGEKKFSSLGTKPYIELGYGINNIFKVLRIEAIHRLTYVDVPNVKKFGVKFTLELTL</sequence>
<comment type="caution">
    <text evidence="1">The sequence shown here is derived from an EMBL/GenBank/DDBJ whole genome shotgun (WGS) entry which is preliminary data.</text>
</comment>
<dbReference type="RefSeq" id="WP_238805264.1">
    <property type="nucleotide sequence ID" value="NZ_CAKLPY010000001.1"/>
</dbReference>
<dbReference type="InterPro" id="IPR043741">
    <property type="entry name" value="DUF5686"/>
</dbReference>
<accession>A0ABN8ESW9</accession>